<comment type="caution">
    <text evidence="1">The sequence shown here is derived from an EMBL/GenBank/DDBJ whole genome shotgun (WGS) entry which is preliminary data.</text>
</comment>
<name>A0AAD7HX25_9AGAR</name>
<keyword evidence="2" id="KW-1185">Reference proteome</keyword>
<evidence type="ECO:0000313" key="2">
    <source>
        <dbReference type="Proteomes" id="UP001215598"/>
    </source>
</evidence>
<feature type="non-terminal residue" evidence="1">
    <location>
        <position position="113"/>
    </location>
</feature>
<evidence type="ECO:0000313" key="1">
    <source>
        <dbReference type="EMBL" id="KAJ7730322.1"/>
    </source>
</evidence>
<sequence>KYFTVVQLYPLNANWELLHNYITFRRWIAGCIGPQPFFCVAHSQVLLEINREYPHPERLLVEHRWSDFLRNPSQKEADRVSQIFYSVYNTGRSVQKDGKCTHPTALACLRCSH</sequence>
<organism evidence="1 2">
    <name type="scientific">Mycena metata</name>
    <dbReference type="NCBI Taxonomy" id="1033252"/>
    <lineage>
        <taxon>Eukaryota</taxon>
        <taxon>Fungi</taxon>
        <taxon>Dikarya</taxon>
        <taxon>Basidiomycota</taxon>
        <taxon>Agaricomycotina</taxon>
        <taxon>Agaricomycetes</taxon>
        <taxon>Agaricomycetidae</taxon>
        <taxon>Agaricales</taxon>
        <taxon>Marasmiineae</taxon>
        <taxon>Mycenaceae</taxon>
        <taxon>Mycena</taxon>
    </lineage>
</organism>
<gene>
    <name evidence="1" type="ORF">B0H16DRAFT_1329962</name>
</gene>
<dbReference type="EMBL" id="JARKIB010000160">
    <property type="protein sequence ID" value="KAJ7730322.1"/>
    <property type="molecule type" value="Genomic_DNA"/>
</dbReference>
<reference evidence="1" key="1">
    <citation type="submission" date="2023-03" db="EMBL/GenBank/DDBJ databases">
        <title>Massive genome expansion in bonnet fungi (Mycena s.s.) driven by repeated elements and novel gene families across ecological guilds.</title>
        <authorList>
            <consortium name="Lawrence Berkeley National Laboratory"/>
            <person name="Harder C.B."/>
            <person name="Miyauchi S."/>
            <person name="Viragh M."/>
            <person name="Kuo A."/>
            <person name="Thoen E."/>
            <person name="Andreopoulos B."/>
            <person name="Lu D."/>
            <person name="Skrede I."/>
            <person name="Drula E."/>
            <person name="Henrissat B."/>
            <person name="Morin E."/>
            <person name="Kohler A."/>
            <person name="Barry K."/>
            <person name="LaButti K."/>
            <person name="Morin E."/>
            <person name="Salamov A."/>
            <person name="Lipzen A."/>
            <person name="Mereny Z."/>
            <person name="Hegedus B."/>
            <person name="Baldrian P."/>
            <person name="Stursova M."/>
            <person name="Weitz H."/>
            <person name="Taylor A."/>
            <person name="Grigoriev I.V."/>
            <person name="Nagy L.G."/>
            <person name="Martin F."/>
            <person name="Kauserud H."/>
        </authorList>
    </citation>
    <scope>NUCLEOTIDE SEQUENCE</scope>
    <source>
        <strain evidence="1">CBHHK182m</strain>
    </source>
</reference>
<proteinExistence type="predicted"/>
<dbReference type="AlphaFoldDB" id="A0AAD7HX25"/>
<dbReference type="Proteomes" id="UP001215598">
    <property type="component" value="Unassembled WGS sequence"/>
</dbReference>
<accession>A0AAD7HX25</accession>
<protein>
    <submittedName>
        <fullName evidence="1">Uncharacterized protein</fullName>
    </submittedName>
</protein>